<evidence type="ECO:0000313" key="1">
    <source>
        <dbReference type="EMBL" id="RID82355.1"/>
    </source>
</evidence>
<name>A0A398AXP3_9BACI</name>
<dbReference type="InterPro" id="IPR025047">
    <property type="entry name" value="DUF3986"/>
</dbReference>
<evidence type="ECO:0000313" key="2">
    <source>
        <dbReference type="Proteomes" id="UP000265816"/>
    </source>
</evidence>
<proteinExistence type="predicted"/>
<accession>A0A398AXP3</accession>
<dbReference type="OrthoDB" id="2620614at2"/>
<dbReference type="Pfam" id="PF13143">
    <property type="entry name" value="DUF3986"/>
    <property type="match status" value="1"/>
</dbReference>
<dbReference type="EMBL" id="QWVT01000039">
    <property type="protein sequence ID" value="RID82355.1"/>
    <property type="molecule type" value="Genomic_DNA"/>
</dbReference>
<dbReference type="AlphaFoldDB" id="A0A398AXP3"/>
<protein>
    <submittedName>
        <fullName evidence="1">DUF3986 family protein</fullName>
    </submittedName>
</protein>
<organism evidence="1 2">
    <name type="scientific">Mesobacillus zeae</name>
    <dbReference type="NCBI Taxonomy" id="1917180"/>
    <lineage>
        <taxon>Bacteria</taxon>
        <taxon>Bacillati</taxon>
        <taxon>Bacillota</taxon>
        <taxon>Bacilli</taxon>
        <taxon>Bacillales</taxon>
        <taxon>Bacillaceae</taxon>
        <taxon>Mesobacillus</taxon>
    </lineage>
</organism>
<gene>
    <name evidence="1" type="ORF">D1970_19455</name>
</gene>
<comment type="caution">
    <text evidence="1">The sequence shown here is derived from an EMBL/GenBank/DDBJ whole genome shotgun (WGS) entry which is preliminary data.</text>
</comment>
<reference evidence="1 2" key="1">
    <citation type="submission" date="2018-08" db="EMBL/GenBank/DDBJ databases">
        <title>Bacillus jemisoniae sp. nov., Bacillus chryseoplanitiae sp. nov., Bacillus resnikiae sp. nov., and Bacillus frankliniae sp. nov., isolated from Viking spacecraft and associated surfaces.</title>
        <authorList>
            <person name="Seuylemezian A."/>
            <person name="Vaishampayan P."/>
        </authorList>
    </citation>
    <scope>NUCLEOTIDE SEQUENCE [LARGE SCALE GENOMIC DNA]</scope>
    <source>
        <strain evidence="1 2">JJ-247</strain>
    </source>
</reference>
<dbReference type="Proteomes" id="UP000265816">
    <property type="component" value="Unassembled WGS sequence"/>
</dbReference>
<sequence>MSADDFDSTQHLHLGYYEDHFDLEATAYKLQGDDKGVVFWENKQQRFPSI</sequence>
<keyword evidence="2" id="KW-1185">Reference proteome</keyword>